<accession>A0A8C4F379</accession>
<dbReference type="AlphaFoldDB" id="A0A8C4F379"/>
<dbReference type="GO" id="GO:0005509">
    <property type="term" value="F:calcium ion binding"/>
    <property type="evidence" value="ECO:0007669"/>
    <property type="project" value="InterPro"/>
</dbReference>
<dbReference type="InterPro" id="IPR018247">
    <property type="entry name" value="EF_Hand_1_Ca_BS"/>
</dbReference>
<dbReference type="SMART" id="SM01394">
    <property type="entry name" value="S_100"/>
    <property type="match status" value="1"/>
</dbReference>
<dbReference type="Pfam" id="PF01023">
    <property type="entry name" value="S_100"/>
    <property type="match status" value="1"/>
</dbReference>
<dbReference type="GO" id="GO:0005737">
    <property type="term" value="C:cytoplasm"/>
    <property type="evidence" value="ECO:0007669"/>
    <property type="project" value="TreeGrafter"/>
</dbReference>
<dbReference type="SMART" id="SM00054">
    <property type="entry name" value="EFh"/>
    <property type="match status" value="1"/>
</dbReference>
<keyword evidence="8" id="KW-1185">Reference proteome</keyword>
<dbReference type="InterPro" id="IPR013787">
    <property type="entry name" value="S100_Ca-bd_sub"/>
</dbReference>
<dbReference type="Proteomes" id="UP000694389">
    <property type="component" value="Unassembled WGS sequence"/>
</dbReference>
<protein>
    <recommendedName>
        <fullName evidence="5">Protein S100</fullName>
    </recommendedName>
    <alternativeName>
        <fullName evidence="5">S100 calcium-binding protein</fullName>
    </alternativeName>
</protein>
<dbReference type="SUPFAM" id="SSF47473">
    <property type="entry name" value="EF-hand"/>
    <property type="match status" value="1"/>
</dbReference>
<dbReference type="Pfam" id="PF00036">
    <property type="entry name" value="EF-hand_1"/>
    <property type="match status" value="1"/>
</dbReference>
<evidence type="ECO:0000256" key="5">
    <source>
        <dbReference type="RuleBase" id="RU361184"/>
    </source>
</evidence>
<dbReference type="InterPro" id="IPR011992">
    <property type="entry name" value="EF-hand-dom_pair"/>
</dbReference>
<dbReference type="PROSITE" id="PS00018">
    <property type="entry name" value="EF_HAND_1"/>
    <property type="match status" value="1"/>
</dbReference>
<dbReference type="GeneTree" id="ENSGT01150000287010"/>
<name>A0A8C4F379_DICLA</name>
<dbReference type="PROSITE" id="PS50222">
    <property type="entry name" value="EF_HAND_2"/>
    <property type="match status" value="1"/>
</dbReference>
<dbReference type="InterPro" id="IPR034325">
    <property type="entry name" value="S-100_dom"/>
</dbReference>
<evidence type="ECO:0000259" key="6">
    <source>
        <dbReference type="PROSITE" id="PS50222"/>
    </source>
</evidence>
<dbReference type="PROSITE" id="PS00303">
    <property type="entry name" value="S100_CABP"/>
    <property type="match status" value="1"/>
</dbReference>
<keyword evidence="4 5" id="KW-0106">Calcium</keyword>
<dbReference type="PANTHER" id="PTHR11639:SF118">
    <property type="entry name" value="PROTEIN S100"/>
    <property type="match status" value="1"/>
</dbReference>
<comment type="similarity">
    <text evidence="1 5">Belongs to the S-100 family.</text>
</comment>
<evidence type="ECO:0000256" key="3">
    <source>
        <dbReference type="ARBA" id="ARBA00022737"/>
    </source>
</evidence>
<evidence type="ECO:0000256" key="1">
    <source>
        <dbReference type="ARBA" id="ARBA00007323"/>
    </source>
</evidence>
<evidence type="ECO:0000313" key="7">
    <source>
        <dbReference type="Ensembl" id="ENSDLAP00005026917.2"/>
    </source>
</evidence>
<dbReference type="InterPro" id="IPR001751">
    <property type="entry name" value="S100/CaBP7/8-like_CS"/>
</dbReference>
<feature type="domain" description="EF-hand" evidence="6">
    <location>
        <begin position="47"/>
        <end position="82"/>
    </location>
</feature>
<evidence type="ECO:0000256" key="2">
    <source>
        <dbReference type="ARBA" id="ARBA00022723"/>
    </source>
</evidence>
<sequence length="86" mass="9794">MSDIVQAMVLLRDTFERYAKRDGDKDTLTKSELTKLFRTEFPGTGHRDEAALDDFFSELDSNGDGVVDFTEFVTLLATLAELYTEY</sequence>
<proteinExistence type="inferred from homology"/>
<keyword evidence="3" id="KW-0677">Repeat</keyword>
<dbReference type="PANTHER" id="PTHR11639">
    <property type="entry name" value="S100 CALCIUM-BINDING PROTEIN"/>
    <property type="match status" value="1"/>
</dbReference>
<organism evidence="7 8">
    <name type="scientific">Dicentrarchus labrax</name>
    <name type="common">European seabass</name>
    <name type="synonym">Morone labrax</name>
    <dbReference type="NCBI Taxonomy" id="13489"/>
    <lineage>
        <taxon>Eukaryota</taxon>
        <taxon>Metazoa</taxon>
        <taxon>Chordata</taxon>
        <taxon>Craniata</taxon>
        <taxon>Vertebrata</taxon>
        <taxon>Euteleostomi</taxon>
        <taxon>Actinopterygii</taxon>
        <taxon>Neopterygii</taxon>
        <taxon>Teleostei</taxon>
        <taxon>Neoteleostei</taxon>
        <taxon>Acanthomorphata</taxon>
        <taxon>Eupercaria</taxon>
        <taxon>Moronidae</taxon>
        <taxon>Dicentrarchus</taxon>
    </lineage>
</organism>
<reference evidence="7" key="1">
    <citation type="submission" date="2025-08" db="UniProtKB">
        <authorList>
            <consortium name="Ensembl"/>
        </authorList>
    </citation>
    <scope>IDENTIFICATION</scope>
</reference>
<dbReference type="CDD" id="cd00213">
    <property type="entry name" value="S-100"/>
    <property type="match status" value="1"/>
</dbReference>
<evidence type="ECO:0000256" key="4">
    <source>
        <dbReference type="ARBA" id="ARBA00022837"/>
    </source>
</evidence>
<dbReference type="GO" id="GO:0046914">
    <property type="term" value="F:transition metal ion binding"/>
    <property type="evidence" value="ECO:0007669"/>
    <property type="project" value="InterPro"/>
</dbReference>
<dbReference type="Ensembl" id="ENSDLAT00005028724.2">
    <property type="protein sequence ID" value="ENSDLAP00005026917.2"/>
    <property type="gene ID" value="ENSDLAG00005028016.1"/>
</dbReference>
<keyword evidence="2 5" id="KW-0479">Metal-binding</keyword>
<dbReference type="GO" id="GO:0048306">
    <property type="term" value="F:calcium-dependent protein binding"/>
    <property type="evidence" value="ECO:0007669"/>
    <property type="project" value="TreeGrafter"/>
</dbReference>
<dbReference type="Gene3D" id="1.10.238.10">
    <property type="entry name" value="EF-hand"/>
    <property type="match status" value="1"/>
</dbReference>
<reference evidence="7" key="2">
    <citation type="submission" date="2025-09" db="UniProtKB">
        <authorList>
            <consortium name="Ensembl"/>
        </authorList>
    </citation>
    <scope>IDENTIFICATION</scope>
</reference>
<dbReference type="InterPro" id="IPR002048">
    <property type="entry name" value="EF_hand_dom"/>
</dbReference>
<evidence type="ECO:0000313" key="8">
    <source>
        <dbReference type="Proteomes" id="UP000694389"/>
    </source>
</evidence>